<dbReference type="KEGG" id="orz:FNH13_08405"/>
<gene>
    <name evidence="2" type="ORF">FNH13_08405</name>
</gene>
<feature type="transmembrane region" description="Helical" evidence="1">
    <location>
        <begin position="130"/>
        <end position="153"/>
    </location>
</feature>
<keyword evidence="3" id="KW-1185">Reference proteome</keyword>
<evidence type="ECO:0000313" key="2">
    <source>
        <dbReference type="EMBL" id="QDO88362.1"/>
    </source>
</evidence>
<keyword evidence="1" id="KW-0812">Transmembrane</keyword>
<keyword evidence="1" id="KW-0472">Membrane</keyword>
<proteinExistence type="predicted"/>
<dbReference type="EMBL" id="CP041616">
    <property type="protein sequence ID" value="QDO88362.1"/>
    <property type="molecule type" value="Genomic_DNA"/>
</dbReference>
<feature type="transmembrane region" description="Helical" evidence="1">
    <location>
        <begin position="187"/>
        <end position="205"/>
    </location>
</feature>
<keyword evidence="1" id="KW-1133">Transmembrane helix</keyword>
<evidence type="ECO:0000256" key="1">
    <source>
        <dbReference type="SAM" id="Phobius"/>
    </source>
</evidence>
<protein>
    <recommendedName>
        <fullName evidence="4">DUF1648 domain-containing protein</fullName>
    </recommendedName>
</protein>
<evidence type="ECO:0000313" key="3">
    <source>
        <dbReference type="Proteomes" id="UP000315395"/>
    </source>
</evidence>
<evidence type="ECO:0008006" key="4">
    <source>
        <dbReference type="Google" id="ProtNLM"/>
    </source>
</evidence>
<feature type="transmembrane region" description="Helical" evidence="1">
    <location>
        <begin position="59"/>
        <end position="84"/>
    </location>
</feature>
<dbReference type="Proteomes" id="UP000315395">
    <property type="component" value="Chromosome"/>
</dbReference>
<dbReference type="OrthoDB" id="4303577at2"/>
<reference evidence="2 3" key="1">
    <citation type="submission" date="2019-07" db="EMBL/GenBank/DDBJ databases">
        <title>complete genome sequencing of Ornithinimicrobium sp. H23M54.</title>
        <authorList>
            <person name="Bae J.-W."/>
            <person name="Lee S.-Y."/>
        </authorList>
    </citation>
    <scope>NUCLEOTIDE SEQUENCE [LARGE SCALE GENOMIC DNA]</scope>
    <source>
        <strain evidence="2 3">H23M54</strain>
    </source>
</reference>
<dbReference type="RefSeq" id="WP_143783040.1">
    <property type="nucleotide sequence ID" value="NZ_CP041616.1"/>
</dbReference>
<feature type="transmembrane region" description="Helical" evidence="1">
    <location>
        <begin position="211"/>
        <end position="232"/>
    </location>
</feature>
<feature type="transmembrane region" description="Helical" evidence="1">
    <location>
        <begin position="96"/>
        <end position="118"/>
    </location>
</feature>
<feature type="transmembrane region" description="Helical" evidence="1">
    <location>
        <begin position="20"/>
        <end position="39"/>
    </location>
</feature>
<name>A0A516GA48_9MICO</name>
<accession>A0A516GA48</accession>
<organism evidence="2 3">
    <name type="scientific">Ornithinimicrobium ciconiae</name>
    <dbReference type="NCBI Taxonomy" id="2594265"/>
    <lineage>
        <taxon>Bacteria</taxon>
        <taxon>Bacillati</taxon>
        <taxon>Actinomycetota</taxon>
        <taxon>Actinomycetes</taxon>
        <taxon>Micrococcales</taxon>
        <taxon>Ornithinimicrobiaceae</taxon>
        <taxon>Ornithinimicrobium</taxon>
    </lineage>
</organism>
<dbReference type="AlphaFoldDB" id="A0A516GA48"/>
<sequence>MTISTTDERRVARAHLTATILVTALSAVLLLSIMLLVAGDLPDRLATHFDVSGVPDDDMASAMAMGMFALVGIGLPALLIGIFATTQWWRGDGARAFSGLLAGLPVGLTTLFVGLVLANRGAAAPDEVRLSPWLMLLSALLAIAVGMVVAWVVPRGLPRPAPEAVTPVVLAPTERASWFGRVEMGRLPLLAMLGAVVVLGIATLVSGIWWLWLITALVALLMVAVTSFVVTVDGSGVTWRSAVGLPRGHIALDRITDAGVVDASPAEFGGYGLRMRPGALGLVTRSGSALQVTHGRRRFVATVDDAATGAGLLLGYLEIGRHATDQH</sequence>